<reference evidence="13" key="2">
    <citation type="submission" date="2021-01" db="UniProtKB">
        <authorList>
            <consortium name="EnsemblMetazoa"/>
        </authorList>
    </citation>
    <scope>IDENTIFICATION</scope>
</reference>
<dbReference type="GO" id="GO:0008033">
    <property type="term" value="P:tRNA processing"/>
    <property type="evidence" value="ECO:0000318"/>
    <property type="project" value="GO_Central"/>
</dbReference>
<dbReference type="GO" id="GO:0005655">
    <property type="term" value="C:nucleolar ribonuclease P complex"/>
    <property type="evidence" value="ECO:0000318"/>
    <property type="project" value="GO_Central"/>
</dbReference>
<keyword evidence="3" id="KW-0698">rRNA processing</keyword>
<dbReference type="FunCoup" id="A0A7M7GG54">
    <property type="interactions" value="1291"/>
</dbReference>
<keyword evidence="7" id="KW-0539">Nucleus</keyword>
<evidence type="ECO:0000256" key="9">
    <source>
        <dbReference type="ARBA" id="ARBA00065838"/>
    </source>
</evidence>
<keyword evidence="4" id="KW-0597">Phosphoprotein</keyword>
<dbReference type="InterPro" id="IPR016195">
    <property type="entry name" value="Pol/histidinol_Pase-like"/>
</dbReference>
<evidence type="ECO:0000256" key="12">
    <source>
        <dbReference type="SAM" id="MobiDB-lite"/>
    </source>
</evidence>
<keyword evidence="6" id="KW-0007">Acetylation</keyword>
<evidence type="ECO:0000256" key="10">
    <source>
        <dbReference type="ARBA" id="ARBA00068480"/>
    </source>
</evidence>
<comment type="subunit">
    <text evidence="9">Component of nuclear RNase P and RNase MRP ribonucleoproteins. RNase P consists of a catalytic RNA moiety and about 10 protein subunits; POP1, POP4, POP5, POP7, RPP14, RPP21, RPP25, RPP30, RPP38 and RPP40. Within the RNase P complex, POP1, POP7 and RPP25 form the 'finger' subcomplex, POP5, RPP14, RPP40 and homodimeric RPP30 form the 'palm' subcomplex, and RPP21, POP4 and RPP38 form the 'wrist' subcomplex. All subunits of the RNase P complex interact with the catalytic RNA. Several subunits of RNase P are also part of the RNase MRP complex. RNase MRP consists of a catalytic RNA moiety and about 8 protein subunits; POP1, POP7, RPP25, RPP30, RPP38, RPP40 and possibly also POP4 and POP5.</text>
</comment>
<evidence type="ECO:0000256" key="8">
    <source>
        <dbReference type="ARBA" id="ARBA00053284"/>
    </source>
</evidence>
<dbReference type="OrthoDB" id="17948at2759"/>
<dbReference type="EnsemblMetazoa" id="XM_003725129">
    <property type="protein sequence ID" value="XP_003725177"/>
    <property type="gene ID" value="LOC579142"/>
</dbReference>
<proteinExistence type="inferred from homology"/>
<organism evidence="13 14">
    <name type="scientific">Strongylocentrotus purpuratus</name>
    <name type="common">Purple sea urchin</name>
    <dbReference type="NCBI Taxonomy" id="7668"/>
    <lineage>
        <taxon>Eukaryota</taxon>
        <taxon>Metazoa</taxon>
        <taxon>Echinodermata</taxon>
        <taxon>Eleutherozoa</taxon>
        <taxon>Echinozoa</taxon>
        <taxon>Echinoidea</taxon>
        <taxon>Euechinoidea</taxon>
        <taxon>Echinacea</taxon>
        <taxon>Camarodonta</taxon>
        <taxon>Echinidea</taxon>
        <taxon>Strongylocentrotidae</taxon>
        <taxon>Strongylocentrotus</taxon>
    </lineage>
</organism>
<keyword evidence="5" id="KW-0819">tRNA processing</keyword>
<dbReference type="Pfam" id="PF01876">
    <property type="entry name" value="RNase_P_p30"/>
    <property type="match status" value="1"/>
</dbReference>
<dbReference type="Proteomes" id="UP000007110">
    <property type="component" value="Unassembled WGS sequence"/>
</dbReference>
<evidence type="ECO:0000256" key="1">
    <source>
        <dbReference type="ARBA" id="ARBA00004604"/>
    </source>
</evidence>
<dbReference type="PANTHER" id="PTHR13031:SF0">
    <property type="entry name" value="RIBONUCLEASE P PROTEIN SUBUNIT P30"/>
    <property type="match status" value="1"/>
</dbReference>
<feature type="region of interest" description="Disordered" evidence="12">
    <location>
        <begin position="277"/>
        <end position="301"/>
    </location>
</feature>
<accession>A0A7M7GG54</accession>
<dbReference type="GO" id="GO:0003723">
    <property type="term" value="F:RNA binding"/>
    <property type="evidence" value="ECO:0000318"/>
    <property type="project" value="GO_Central"/>
</dbReference>
<comment type="subcellular location">
    <subcellularLocation>
        <location evidence="1">Nucleus</location>
        <location evidence="1">Nucleolus</location>
    </subcellularLocation>
</comment>
<evidence type="ECO:0000313" key="13">
    <source>
        <dbReference type="EnsemblMetazoa" id="XP_003725177"/>
    </source>
</evidence>
<dbReference type="GeneID" id="579142"/>
<dbReference type="SUPFAM" id="SSF89550">
    <property type="entry name" value="PHP domain-like"/>
    <property type="match status" value="1"/>
</dbReference>
<evidence type="ECO:0000256" key="4">
    <source>
        <dbReference type="ARBA" id="ARBA00022553"/>
    </source>
</evidence>
<comment type="function">
    <text evidence="8">Component of ribonuclease P, a ribonucleoprotein complex that generates mature tRNA molecules by cleaving their 5'-ends. Also a component of the MRP ribonuclease complex, which cleaves pre-rRNA sequences.</text>
</comment>
<evidence type="ECO:0000256" key="3">
    <source>
        <dbReference type="ARBA" id="ARBA00022552"/>
    </source>
</evidence>
<dbReference type="FunFam" id="3.20.20.140:FF:000031">
    <property type="entry name" value="ribonuclease P protein subunit p30"/>
    <property type="match status" value="1"/>
</dbReference>
<evidence type="ECO:0000256" key="11">
    <source>
        <dbReference type="ARBA" id="ARBA00075070"/>
    </source>
</evidence>
<sequence>MTKFSDLNLIDSRLDEKRKQKAIARAARLGYEVVAINHRQAKLDRKTKIPSAPERPKEVESDYLKVQGKEIKVLSRLTVTLNDSAQTIVLRSDGVSTYDVLAVEPTTEKMFHKACTELEVDIISCDMTMKLPFYFKHHSIKPALERGVQFEICYTPAIRDTSLRRNVFHNALALVSSLKGKNIIISSAVENAMELRGPQDVANLGSLFGLSEDKAKAAISTNCQSALVHAFTRNGTIRSAMSVQKVTELAPDELWKVKASLEASGLSVEQLRELEAKTVKKTPRQEITPGEEPKEKRQKQR</sequence>
<dbReference type="KEGG" id="spu:579142"/>
<dbReference type="GO" id="GO:0006364">
    <property type="term" value="P:rRNA processing"/>
    <property type="evidence" value="ECO:0007669"/>
    <property type="project" value="UniProtKB-KW"/>
</dbReference>
<comment type="similarity">
    <text evidence="2">Belongs to the eukaryotic/archaeal RNase P protein component 3 family.</text>
</comment>
<evidence type="ECO:0000256" key="6">
    <source>
        <dbReference type="ARBA" id="ARBA00022990"/>
    </source>
</evidence>
<dbReference type="InParanoid" id="A0A7M7GG54"/>
<evidence type="ECO:0000256" key="7">
    <source>
        <dbReference type="ARBA" id="ARBA00023242"/>
    </source>
</evidence>
<evidence type="ECO:0000256" key="2">
    <source>
        <dbReference type="ARBA" id="ARBA00007331"/>
    </source>
</evidence>
<name>A0A7M7GG54_STRPU</name>
<dbReference type="InterPro" id="IPR002738">
    <property type="entry name" value="RNase_P_p30"/>
</dbReference>
<protein>
    <recommendedName>
        <fullName evidence="10">Ribonuclease P protein subunit p30</fullName>
    </recommendedName>
    <alternativeName>
        <fullName evidence="11">RNase P subunit 2</fullName>
    </alternativeName>
</protein>
<dbReference type="OMA" id="CYGPGIT"/>
<evidence type="ECO:0000256" key="5">
    <source>
        <dbReference type="ARBA" id="ARBA00022694"/>
    </source>
</evidence>
<reference evidence="14" key="1">
    <citation type="submission" date="2015-02" db="EMBL/GenBank/DDBJ databases">
        <title>Genome sequencing for Strongylocentrotus purpuratus.</title>
        <authorList>
            <person name="Murali S."/>
            <person name="Liu Y."/>
            <person name="Vee V."/>
            <person name="English A."/>
            <person name="Wang M."/>
            <person name="Skinner E."/>
            <person name="Han Y."/>
            <person name="Muzny D.M."/>
            <person name="Worley K.C."/>
            <person name="Gibbs R.A."/>
        </authorList>
    </citation>
    <scope>NUCLEOTIDE SEQUENCE</scope>
</reference>
<dbReference type="PANTHER" id="PTHR13031">
    <property type="entry name" value="RIBONUCLEASE P SUBUNIT P30"/>
    <property type="match status" value="1"/>
</dbReference>
<dbReference type="Gene3D" id="3.20.20.140">
    <property type="entry name" value="Metal-dependent hydrolases"/>
    <property type="match status" value="1"/>
</dbReference>
<dbReference type="RefSeq" id="XP_003725177.2">
    <property type="nucleotide sequence ID" value="XM_003725129.3"/>
</dbReference>
<evidence type="ECO:0000313" key="14">
    <source>
        <dbReference type="Proteomes" id="UP000007110"/>
    </source>
</evidence>
<keyword evidence="14" id="KW-1185">Reference proteome</keyword>
<dbReference type="AlphaFoldDB" id="A0A7M7GG54"/>